<accession>A0AAV2PWM6</accession>
<comment type="caution">
    <text evidence="3">The sequence shown here is derived from an EMBL/GenBank/DDBJ whole genome shotgun (WGS) entry which is preliminary data.</text>
</comment>
<dbReference type="Pfam" id="PF00354">
    <property type="entry name" value="Pentaxin"/>
    <property type="match status" value="1"/>
</dbReference>
<dbReference type="EMBL" id="CAXKWB010001946">
    <property type="protein sequence ID" value="CAL4065891.1"/>
    <property type="molecule type" value="Genomic_DNA"/>
</dbReference>
<feature type="non-terminal residue" evidence="3">
    <location>
        <position position="1"/>
    </location>
</feature>
<dbReference type="PRINTS" id="PR00895">
    <property type="entry name" value="PENTAXIN"/>
</dbReference>
<dbReference type="AlphaFoldDB" id="A0AAV2PWM6"/>
<evidence type="ECO:0000313" key="3">
    <source>
        <dbReference type="EMBL" id="CAL4065891.1"/>
    </source>
</evidence>
<evidence type="ECO:0000313" key="4">
    <source>
        <dbReference type="Proteomes" id="UP001497623"/>
    </source>
</evidence>
<gene>
    <name evidence="3" type="ORF">MNOR_LOCUS5138</name>
</gene>
<evidence type="ECO:0000259" key="2">
    <source>
        <dbReference type="PROSITE" id="PS51828"/>
    </source>
</evidence>
<evidence type="ECO:0000256" key="1">
    <source>
        <dbReference type="PROSITE-ProRule" id="PRU01172"/>
    </source>
</evidence>
<dbReference type="InterPro" id="IPR001759">
    <property type="entry name" value="PTX_dom"/>
</dbReference>
<organism evidence="3 4">
    <name type="scientific">Meganyctiphanes norvegica</name>
    <name type="common">Northern krill</name>
    <name type="synonym">Thysanopoda norvegica</name>
    <dbReference type="NCBI Taxonomy" id="48144"/>
    <lineage>
        <taxon>Eukaryota</taxon>
        <taxon>Metazoa</taxon>
        <taxon>Ecdysozoa</taxon>
        <taxon>Arthropoda</taxon>
        <taxon>Crustacea</taxon>
        <taxon>Multicrustacea</taxon>
        <taxon>Malacostraca</taxon>
        <taxon>Eumalacostraca</taxon>
        <taxon>Eucarida</taxon>
        <taxon>Euphausiacea</taxon>
        <taxon>Euphausiidae</taxon>
        <taxon>Meganyctiphanes</taxon>
    </lineage>
</organism>
<feature type="domain" description="Pentraxin (PTX)" evidence="2">
    <location>
        <begin position="1"/>
        <end position="115"/>
    </location>
</feature>
<comment type="caution">
    <text evidence="1">Lacks conserved residue(s) required for the propagation of feature annotation.</text>
</comment>
<name>A0AAV2PWM6_MEGNR</name>
<dbReference type="Proteomes" id="UP001497623">
    <property type="component" value="Unassembled WGS sequence"/>
</dbReference>
<keyword evidence="4" id="KW-1185">Reference proteome</keyword>
<protein>
    <recommendedName>
        <fullName evidence="2">Pentraxin (PTX) domain-containing protein</fullName>
    </recommendedName>
</protein>
<dbReference type="Gene3D" id="2.60.120.200">
    <property type="match status" value="1"/>
</dbReference>
<reference evidence="3 4" key="1">
    <citation type="submission" date="2024-05" db="EMBL/GenBank/DDBJ databases">
        <authorList>
            <person name="Wallberg A."/>
        </authorList>
    </citation>
    <scope>NUCLEOTIDE SEQUENCE [LARGE SCALE GENOMIC DNA]</scope>
</reference>
<sequence>YSMCIIWQSNQGLYEMILDGHTIKKGKRCKGCVVLGGGSLVLGLEQDHPGGGFNPLQASDAHITQVFLWGSKIPLQLLQPYIMCCTPVQQHFENKSSEFQRNKYTDRQARNNLQTLHLQDKEKMTLELLNSSMTNSLCSSPPYPLLPHKGHNAIMTWGHTPLAVMGGAIMAVLNLY</sequence>
<dbReference type="PROSITE" id="PS51828">
    <property type="entry name" value="PTX_2"/>
    <property type="match status" value="1"/>
</dbReference>
<proteinExistence type="predicted"/>